<dbReference type="EMBL" id="LAHD01000002">
    <property type="protein sequence ID" value="PHK07234.1"/>
    <property type="molecule type" value="Genomic_DNA"/>
</dbReference>
<protein>
    <submittedName>
        <fullName evidence="1">Uncharacterized protein</fullName>
    </submittedName>
</protein>
<sequence length="136" mass="14718">MKLAPAELTVDYPFLRLVSESQVWEVGIGKLTITGGIRIVAGKVGSQSFEVTYCAGQDKGMAIGILAQVLVIISAMPESISCHNFRNTFPVQTIKPMINDFKCWEALTQKSKEVGDTVEPLNLGLTSSLQANFPGD</sequence>
<reference evidence="1 2" key="1">
    <citation type="submission" date="2015-02" db="EMBL/GenBank/DDBJ databases">
        <title>Nostoc linckia genome annotation.</title>
        <authorList>
            <person name="Zhou Z."/>
        </authorList>
    </citation>
    <scope>NUCLEOTIDE SEQUENCE [LARGE SCALE GENOMIC DNA]</scope>
    <source>
        <strain evidence="2">z8</strain>
    </source>
</reference>
<comment type="caution">
    <text evidence="1">The sequence shown here is derived from an EMBL/GenBank/DDBJ whole genome shotgun (WGS) entry which is preliminary data.</text>
</comment>
<dbReference type="AlphaFoldDB" id="A0A9Q5ZH50"/>
<evidence type="ECO:0000313" key="2">
    <source>
        <dbReference type="Proteomes" id="UP000222310"/>
    </source>
</evidence>
<name>A0A9Q5ZH50_NOSLI</name>
<dbReference type="RefSeq" id="WP_099065902.1">
    <property type="nucleotide sequence ID" value="NZ_LAHD01000002.1"/>
</dbReference>
<gene>
    <name evidence="1" type="ORF">VF08_01120</name>
</gene>
<accession>A0A9Q5ZH50</accession>
<evidence type="ECO:0000313" key="1">
    <source>
        <dbReference type="EMBL" id="PHK07234.1"/>
    </source>
</evidence>
<organism evidence="1 2">
    <name type="scientific">Nostoc linckia z8</name>
    <dbReference type="NCBI Taxonomy" id="1628746"/>
    <lineage>
        <taxon>Bacteria</taxon>
        <taxon>Bacillati</taxon>
        <taxon>Cyanobacteriota</taxon>
        <taxon>Cyanophyceae</taxon>
        <taxon>Nostocales</taxon>
        <taxon>Nostocaceae</taxon>
        <taxon>Nostoc</taxon>
    </lineage>
</organism>
<dbReference type="Proteomes" id="UP000222310">
    <property type="component" value="Unassembled WGS sequence"/>
</dbReference>
<proteinExistence type="predicted"/>
<dbReference type="GeneID" id="57092093"/>